<dbReference type="RefSeq" id="XP_001904758.1">
    <property type="nucleotide sequence ID" value="XM_001904723.1"/>
</dbReference>
<name>B2AKZ3_PODAN</name>
<protein>
    <submittedName>
        <fullName evidence="3">Podospora anserina S mat+ genomic DNA chromosome 5, supercontig 9</fullName>
    </submittedName>
</protein>
<feature type="compositionally biased region" description="Basic and acidic residues" evidence="1">
    <location>
        <begin position="84"/>
        <end position="121"/>
    </location>
</feature>
<feature type="transmembrane region" description="Helical" evidence="2">
    <location>
        <begin position="7"/>
        <end position="24"/>
    </location>
</feature>
<feature type="region of interest" description="Disordered" evidence="1">
    <location>
        <begin position="40"/>
        <end position="214"/>
    </location>
</feature>
<accession>B2AKZ3</accession>
<keyword evidence="2" id="KW-0472">Membrane</keyword>
<dbReference type="VEuPathDB" id="FungiDB:PODANS_5_9390"/>
<feature type="compositionally biased region" description="Polar residues" evidence="1">
    <location>
        <begin position="165"/>
        <end position="183"/>
    </location>
</feature>
<dbReference type="KEGG" id="pan:PODANSg1780"/>
<evidence type="ECO:0000256" key="2">
    <source>
        <dbReference type="SAM" id="Phobius"/>
    </source>
</evidence>
<feature type="non-terminal residue" evidence="3">
    <location>
        <position position="214"/>
    </location>
</feature>
<sequence>MFRLRRYRVFLICAFVITVLLYHVSKNSQWDRTQEIWHTSTRHRETKVETKPAEKPQAPVVAKPPVVKEDPAVVEVKPPAPKVQVEEKPTPEVVDDHDHDHGHGDTPVKIPSLKEESKGKGSYDLPTKPPPLKGTHEKEQPPKDKSTTPATIPDRLLGSGIGSHNYDNTPSEPDLETTSTTAVHWTKPSEWFPIPPESIIPLLTGKPKPIPTIQ</sequence>
<organism evidence="3">
    <name type="scientific">Podospora anserina (strain S / ATCC MYA-4624 / DSM 980 / FGSC 10383)</name>
    <name type="common">Pleurage anserina</name>
    <dbReference type="NCBI Taxonomy" id="515849"/>
    <lineage>
        <taxon>Eukaryota</taxon>
        <taxon>Fungi</taxon>
        <taxon>Dikarya</taxon>
        <taxon>Ascomycota</taxon>
        <taxon>Pezizomycotina</taxon>
        <taxon>Sordariomycetes</taxon>
        <taxon>Sordariomycetidae</taxon>
        <taxon>Sordariales</taxon>
        <taxon>Podosporaceae</taxon>
        <taxon>Podospora</taxon>
        <taxon>Podospora anserina</taxon>
    </lineage>
</organism>
<keyword evidence="2" id="KW-0812">Transmembrane</keyword>
<reference evidence="3" key="1">
    <citation type="journal article" date="2008" name="Genome Biol.">
        <title>The genome sequence of the model ascomycete fungus Podospora anserina.</title>
        <authorList>
            <person name="Espagne E."/>
            <person name="Lespinet O."/>
            <person name="Malagnac F."/>
            <person name="Da Silva C."/>
            <person name="Jaillon O."/>
            <person name="Porcel B.M."/>
            <person name="Couloux A."/>
            <person name="Aury J.-M."/>
            <person name="Segurens B."/>
            <person name="Poulain J."/>
            <person name="Anthouard V."/>
            <person name="Grossetete S."/>
            <person name="Khalili H."/>
            <person name="Coppin E."/>
            <person name="Dequard-Chablat M."/>
            <person name="Picard M."/>
            <person name="Contamine V."/>
            <person name="Arnaise S."/>
            <person name="Bourdais A."/>
            <person name="Berteaux-Lecellier V."/>
            <person name="Gautheret D."/>
            <person name="de Vries R.P."/>
            <person name="Battaglia E."/>
            <person name="Coutinho P.M."/>
            <person name="Danchin E.G.J."/>
            <person name="Henrissat B."/>
            <person name="El Khoury R."/>
            <person name="Sainsard-Chanet A."/>
            <person name="Boivin A."/>
            <person name="Pinan-Lucarre B."/>
            <person name="Sellem C.H."/>
            <person name="Debuchy R."/>
            <person name="Wincker P."/>
            <person name="Weissenbach J."/>
            <person name="Silar P."/>
        </authorList>
    </citation>
    <scope>NUCLEOTIDE SEQUENCE [LARGE SCALE GENOMIC DNA]</scope>
    <source>
        <strain evidence="3">S mat+</strain>
    </source>
</reference>
<feature type="compositionally biased region" description="Basic and acidic residues" evidence="1">
    <location>
        <begin position="134"/>
        <end position="146"/>
    </location>
</feature>
<dbReference type="EMBL" id="CU633865">
    <property type="protein sequence ID" value="CAP64665.1"/>
    <property type="molecule type" value="Genomic_DNA"/>
</dbReference>
<keyword evidence="2" id="KW-1133">Transmembrane helix</keyword>
<dbReference type="HOGENOM" id="CLU_1291721_0_0_1"/>
<dbReference type="GeneID" id="6188745"/>
<evidence type="ECO:0000313" key="3">
    <source>
        <dbReference type="EMBL" id="CAP64665.1"/>
    </source>
</evidence>
<reference evidence="3" key="2">
    <citation type="submission" date="2008-07" db="EMBL/GenBank/DDBJ databases">
        <authorList>
            <person name="Genoscope - CEA"/>
        </authorList>
    </citation>
    <scope>NUCLEOTIDE SEQUENCE</scope>
    <source>
        <strain evidence="3">S mat+</strain>
    </source>
</reference>
<dbReference type="AlphaFoldDB" id="B2AKZ3"/>
<feature type="compositionally biased region" description="Low complexity" evidence="1">
    <location>
        <begin position="55"/>
        <end position="65"/>
    </location>
</feature>
<evidence type="ECO:0000256" key="1">
    <source>
        <dbReference type="SAM" id="MobiDB-lite"/>
    </source>
</evidence>
<gene>
    <name evidence="3" type="ORF">PODANS_5_9390</name>
</gene>
<feature type="compositionally biased region" description="Basic and acidic residues" evidence="1">
    <location>
        <begin position="42"/>
        <end position="54"/>
    </location>
</feature>
<proteinExistence type="predicted"/>